<keyword evidence="2" id="KW-1185">Reference proteome</keyword>
<dbReference type="Proteomes" id="UP000011185">
    <property type="component" value="Unassembled WGS sequence"/>
</dbReference>
<dbReference type="VEuPathDB" id="MicrosporidiaDB:THOM_0536"/>
<organism evidence="1 2">
    <name type="scientific">Trachipleistophora hominis</name>
    <name type="common">Microsporidian parasite</name>
    <dbReference type="NCBI Taxonomy" id="72359"/>
    <lineage>
        <taxon>Eukaryota</taxon>
        <taxon>Fungi</taxon>
        <taxon>Fungi incertae sedis</taxon>
        <taxon>Microsporidia</taxon>
        <taxon>Pleistophoridae</taxon>
        <taxon>Trachipleistophora</taxon>
    </lineage>
</organism>
<proteinExistence type="predicted"/>
<reference evidence="1 2" key="1">
    <citation type="journal article" date="2012" name="PLoS Pathog.">
        <title>The genome of the obligate intracellular parasite Trachipleistophora hominis: new insights into microsporidian genome dynamics and reductive evolution.</title>
        <authorList>
            <person name="Heinz E."/>
            <person name="Williams T.A."/>
            <person name="Nakjang S."/>
            <person name="Noel C.J."/>
            <person name="Swan D.C."/>
            <person name="Goldberg A.V."/>
            <person name="Harris S.R."/>
            <person name="Weinmaier T."/>
            <person name="Markert S."/>
            <person name="Becher D."/>
            <person name="Bernhardt J."/>
            <person name="Dagan T."/>
            <person name="Hacker C."/>
            <person name="Lucocq J.M."/>
            <person name="Schweder T."/>
            <person name="Rattei T."/>
            <person name="Hall N."/>
            <person name="Hirt R.P."/>
            <person name="Embley T.M."/>
        </authorList>
    </citation>
    <scope>NUCLEOTIDE SEQUENCE [LARGE SCALE GENOMIC DNA]</scope>
</reference>
<evidence type="ECO:0000313" key="1">
    <source>
        <dbReference type="EMBL" id="ELQ76508.1"/>
    </source>
</evidence>
<gene>
    <name evidence="1" type="ORF">THOM_0536</name>
</gene>
<dbReference type="EMBL" id="JH993845">
    <property type="protein sequence ID" value="ELQ76508.1"/>
    <property type="molecule type" value="Genomic_DNA"/>
</dbReference>
<protein>
    <submittedName>
        <fullName evidence="1">Putative Prefoldin beta-like protein</fullName>
    </submittedName>
</protein>
<accession>L7JYG6</accession>
<dbReference type="OrthoDB" id="10420307at2759"/>
<name>L7JYG6_TRAHO</name>
<evidence type="ECO:0000313" key="2">
    <source>
        <dbReference type="Proteomes" id="UP000011185"/>
    </source>
</evidence>
<dbReference type="OMA" id="QCEQIDY"/>
<dbReference type="InParanoid" id="L7JYG6"/>
<dbReference type="HOGENOM" id="CLU_2759597_0_0_1"/>
<sequence>MGGKKYRDLLLQCEQIDYELDVISRYDGSVVYTKDGDVFIPMPKNRAIDQLEKKKKNIVMEINNSNMGRI</sequence>
<dbReference type="SUPFAM" id="SSF46579">
    <property type="entry name" value="Prefoldin"/>
    <property type="match status" value="1"/>
</dbReference>
<dbReference type="AlphaFoldDB" id="L7JYG6"/>